<keyword evidence="3" id="KW-0233">DNA recombination</keyword>
<reference evidence="7" key="1">
    <citation type="submission" date="2023-07" db="EMBL/GenBank/DDBJ databases">
        <title>Sorghum-associated microbial communities from plants grown in Nebraska, USA.</title>
        <authorList>
            <person name="Schachtman D."/>
        </authorList>
    </citation>
    <scope>NUCLEOTIDE SEQUENCE</scope>
    <source>
        <strain evidence="7">BE44</strain>
    </source>
</reference>
<evidence type="ECO:0000313" key="8">
    <source>
        <dbReference type="Proteomes" id="UP001262767"/>
    </source>
</evidence>
<dbReference type="Gene3D" id="3.90.1750.20">
    <property type="entry name" value="Putative Large Serine Recombinase, Chain B, Domain 2"/>
    <property type="match status" value="1"/>
</dbReference>
<dbReference type="CDD" id="cd03768">
    <property type="entry name" value="SR_ResInv"/>
    <property type="match status" value="1"/>
</dbReference>
<name>A0AAW8LIV9_ACILW</name>
<comment type="caution">
    <text evidence="7">The sequence shown here is derived from an EMBL/GenBank/DDBJ whole genome shotgun (WGS) entry which is preliminary data.</text>
</comment>
<keyword evidence="1" id="KW-0229">DNA integration</keyword>
<dbReference type="InterPro" id="IPR006118">
    <property type="entry name" value="Recombinase_CS"/>
</dbReference>
<dbReference type="Pfam" id="PF07508">
    <property type="entry name" value="Recombinase"/>
    <property type="match status" value="1"/>
</dbReference>
<dbReference type="Gene3D" id="3.40.50.1390">
    <property type="entry name" value="Resolvase, N-terminal catalytic domain"/>
    <property type="match status" value="1"/>
</dbReference>
<dbReference type="SUPFAM" id="SSF53041">
    <property type="entry name" value="Resolvase-like"/>
    <property type="match status" value="1"/>
</dbReference>
<dbReference type="InterPro" id="IPR011109">
    <property type="entry name" value="DNA_bind_recombinase_dom"/>
</dbReference>
<evidence type="ECO:0000313" key="7">
    <source>
        <dbReference type="EMBL" id="MDR6630457.1"/>
    </source>
</evidence>
<evidence type="ECO:0000256" key="3">
    <source>
        <dbReference type="ARBA" id="ARBA00023172"/>
    </source>
</evidence>
<dbReference type="PROSITE" id="PS51736">
    <property type="entry name" value="RECOMBINASES_3"/>
    <property type="match status" value="1"/>
</dbReference>
<keyword evidence="2" id="KW-0238">DNA-binding</keyword>
<dbReference type="GO" id="GO:0000150">
    <property type="term" value="F:DNA strand exchange activity"/>
    <property type="evidence" value="ECO:0007669"/>
    <property type="project" value="InterPro"/>
</dbReference>
<feature type="active site" description="O-(5'-phospho-DNA)-serine intermediate" evidence="4 5">
    <location>
        <position position="15"/>
    </location>
</feature>
<dbReference type="PROSITE" id="PS00397">
    <property type="entry name" value="RECOMBINASES_1"/>
    <property type="match status" value="1"/>
</dbReference>
<dbReference type="GO" id="GO:0003677">
    <property type="term" value="F:DNA binding"/>
    <property type="evidence" value="ECO:0007669"/>
    <property type="project" value="UniProtKB-KW"/>
</dbReference>
<dbReference type="AlphaFoldDB" id="A0AAW8LIV9"/>
<sequence>MTDNKKQAIGYVRVSTQKQVNEGISIEAQISRIEAWAQFNEYELIHVFVDEGISGKNVNNRPKLAEALSLLEKDMAFVFYSLSRVSRNVIDTIAIGEQIRKASADMVSLSEKIDTTGAAGRMIFNLLAVLNQFERDQISERTKMAMRYKKDNNLVYSHVPYGYDRKDKDLVTNQAEAQNIAYMVGLREKGYGFRKIATQLNKDNIKSKHGGQWYAKTVEQVIKRTLEST</sequence>
<dbReference type="Pfam" id="PF00239">
    <property type="entry name" value="Resolvase"/>
    <property type="match status" value="1"/>
</dbReference>
<proteinExistence type="predicted"/>
<dbReference type="PANTHER" id="PTHR30461">
    <property type="entry name" value="DNA-INVERTASE FROM LAMBDOID PROPHAGE"/>
    <property type="match status" value="1"/>
</dbReference>
<evidence type="ECO:0000256" key="5">
    <source>
        <dbReference type="PROSITE-ProRule" id="PRU10137"/>
    </source>
</evidence>
<dbReference type="InterPro" id="IPR050639">
    <property type="entry name" value="SSR_resolvase"/>
</dbReference>
<dbReference type="RefSeq" id="WP_310077988.1">
    <property type="nucleotide sequence ID" value="NZ_JAVDSC010000012.1"/>
</dbReference>
<evidence type="ECO:0000256" key="1">
    <source>
        <dbReference type="ARBA" id="ARBA00022908"/>
    </source>
</evidence>
<dbReference type="SMART" id="SM00857">
    <property type="entry name" value="Resolvase"/>
    <property type="match status" value="1"/>
</dbReference>
<accession>A0AAW8LIV9</accession>
<feature type="domain" description="Resolvase/invertase-type recombinase catalytic" evidence="6">
    <location>
        <begin position="7"/>
        <end position="153"/>
    </location>
</feature>
<dbReference type="Proteomes" id="UP001262767">
    <property type="component" value="Unassembled WGS sequence"/>
</dbReference>
<organism evidence="7 8">
    <name type="scientific">Acinetobacter lwoffii</name>
    <dbReference type="NCBI Taxonomy" id="28090"/>
    <lineage>
        <taxon>Bacteria</taxon>
        <taxon>Pseudomonadati</taxon>
        <taxon>Pseudomonadota</taxon>
        <taxon>Gammaproteobacteria</taxon>
        <taxon>Moraxellales</taxon>
        <taxon>Moraxellaceae</taxon>
        <taxon>Acinetobacter</taxon>
    </lineage>
</organism>
<dbReference type="PANTHER" id="PTHR30461:SF23">
    <property type="entry name" value="DNA RECOMBINASE-RELATED"/>
    <property type="match status" value="1"/>
</dbReference>
<evidence type="ECO:0000256" key="4">
    <source>
        <dbReference type="PIRSR" id="PIRSR606118-50"/>
    </source>
</evidence>
<dbReference type="InterPro" id="IPR036162">
    <property type="entry name" value="Resolvase-like_N_sf"/>
</dbReference>
<evidence type="ECO:0000259" key="6">
    <source>
        <dbReference type="PROSITE" id="PS51736"/>
    </source>
</evidence>
<dbReference type="InterPro" id="IPR038109">
    <property type="entry name" value="DNA_bind_recomb_sf"/>
</dbReference>
<dbReference type="EMBL" id="JAVDSC010000012">
    <property type="protein sequence ID" value="MDR6630457.1"/>
    <property type="molecule type" value="Genomic_DNA"/>
</dbReference>
<dbReference type="InterPro" id="IPR006119">
    <property type="entry name" value="Resolv_N"/>
</dbReference>
<dbReference type="GO" id="GO:0015074">
    <property type="term" value="P:DNA integration"/>
    <property type="evidence" value="ECO:0007669"/>
    <property type="project" value="UniProtKB-KW"/>
</dbReference>
<evidence type="ECO:0000256" key="2">
    <source>
        <dbReference type="ARBA" id="ARBA00023125"/>
    </source>
</evidence>
<protein>
    <submittedName>
        <fullName evidence="7">Site-specific DNA recombinase</fullName>
    </submittedName>
</protein>
<gene>
    <name evidence="7" type="ORF">J2X86_002512</name>
</gene>